<proteinExistence type="predicted"/>
<gene>
    <name evidence="4" type="primary">LOC104216292</name>
</gene>
<keyword evidence="2" id="KW-1133">Transmembrane helix</keyword>
<dbReference type="RefSeq" id="XP_009764623.1">
    <property type="nucleotide sequence ID" value="XM_009766321.1"/>
</dbReference>
<dbReference type="KEGG" id="nsy:104216292"/>
<name>A0A1U7VE32_NICSY</name>
<reference evidence="4" key="2">
    <citation type="submission" date="2025-08" db="UniProtKB">
        <authorList>
            <consortium name="RefSeq"/>
        </authorList>
    </citation>
    <scope>IDENTIFICATION</scope>
    <source>
        <tissue evidence="4">Leaf</tissue>
    </source>
</reference>
<dbReference type="OrthoDB" id="1303733at2759"/>
<evidence type="ECO:0000313" key="4">
    <source>
        <dbReference type="RefSeq" id="XP_009764623.1"/>
    </source>
</evidence>
<dbReference type="GeneID" id="104216292"/>
<organism evidence="3 4">
    <name type="scientific">Nicotiana sylvestris</name>
    <name type="common">Wood tobacco</name>
    <name type="synonym">South American tobacco</name>
    <dbReference type="NCBI Taxonomy" id="4096"/>
    <lineage>
        <taxon>Eukaryota</taxon>
        <taxon>Viridiplantae</taxon>
        <taxon>Streptophyta</taxon>
        <taxon>Embryophyta</taxon>
        <taxon>Tracheophyta</taxon>
        <taxon>Spermatophyta</taxon>
        <taxon>Magnoliopsida</taxon>
        <taxon>eudicotyledons</taxon>
        <taxon>Gunneridae</taxon>
        <taxon>Pentapetalae</taxon>
        <taxon>asterids</taxon>
        <taxon>lamiids</taxon>
        <taxon>Solanales</taxon>
        <taxon>Solanaceae</taxon>
        <taxon>Nicotianoideae</taxon>
        <taxon>Nicotianeae</taxon>
        <taxon>Nicotiana</taxon>
    </lineage>
</organism>
<evidence type="ECO:0000313" key="3">
    <source>
        <dbReference type="Proteomes" id="UP000189701"/>
    </source>
</evidence>
<keyword evidence="2" id="KW-0472">Membrane</keyword>
<dbReference type="eggNOG" id="ENOG502S1PA">
    <property type="taxonomic scope" value="Eukaryota"/>
</dbReference>
<feature type="transmembrane region" description="Helical" evidence="2">
    <location>
        <begin position="21"/>
        <end position="39"/>
    </location>
</feature>
<feature type="region of interest" description="Disordered" evidence="1">
    <location>
        <begin position="203"/>
        <end position="224"/>
    </location>
</feature>
<dbReference type="Proteomes" id="UP000189701">
    <property type="component" value="Unplaced"/>
</dbReference>
<dbReference type="PANTHER" id="PTHR34947:SF7">
    <property type="match status" value="1"/>
</dbReference>
<evidence type="ECO:0000256" key="1">
    <source>
        <dbReference type="SAM" id="MobiDB-lite"/>
    </source>
</evidence>
<sequence>MKYQNLLQSLARFLASQPIKIFTQLLVSVSLFSFLFSYSSSYNLSFLTHSLKFSYSAFPFQLVSHATDKNYVFLICNGIFLVLLAKTSGEEKEKEEEEEENRFLNELQLEAEPLCNTSNEHVIHEDKKVMIQFNTSLNVENSNSAVLVEYNKKEATSKEEGGFGDEECCRTYNIVEADYNNYEENEIESRENGFLMEDVEVVVEEEEEEEEEEENDEPLSKLSTEELNKKFEEFIRRMKEEIRIEARQQLILVK</sequence>
<evidence type="ECO:0000256" key="2">
    <source>
        <dbReference type="SAM" id="Phobius"/>
    </source>
</evidence>
<accession>A0A1U7VE32</accession>
<feature type="compositionally biased region" description="Acidic residues" evidence="1">
    <location>
        <begin position="203"/>
        <end position="217"/>
    </location>
</feature>
<dbReference type="AlphaFoldDB" id="A0A1U7VE32"/>
<dbReference type="PANTHER" id="PTHR34947">
    <property type="entry name" value="TRANSMEMBRANE PROTEIN"/>
    <property type="match status" value="1"/>
</dbReference>
<reference evidence="3" key="1">
    <citation type="journal article" date="2013" name="Genome Biol.">
        <title>Reference genomes and transcriptomes of Nicotiana sylvestris and Nicotiana tomentosiformis.</title>
        <authorList>
            <person name="Sierro N."/>
            <person name="Battey J.N."/>
            <person name="Ouadi S."/>
            <person name="Bovet L."/>
            <person name="Goepfert S."/>
            <person name="Bakaher N."/>
            <person name="Peitsch M.C."/>
            <person name="Ivanov N.V."/>
        </authorList>
    </citation>
    <scope>NUCLEOTIDE SEQUENCE [LARGE SCALE GENOMIC DNA]</scope>
</reference>
<keyword evidence="3" id="KW-1185">Reference proteome</keyword>
<keyword evidence="2" id="KW-0812">Transmembrane</keyword>
<protein>
    <submittedName>
        <fullName evidence="4">X-linked retinitis pigmentosa GTPase regulator-interacting protein 1-like</fullName>
    </submittedName>
</protein>